<dbReference type="Proteomes" id="UP000641386">
    <property type="component" value="Unassembled WGS sequence"/>
</dbReference>
<dbReference type="EMBL" id="BNBC01000011">
    <property type="protein sequence ID" value="GHE72991.1"/>
    <property type="molecule type" value="Genomic_DNA"/>
</dbReference>
<feature type="compositionally biased region" description="Gly residues" evidence="1">
    <location>
        <begin position="55"/>
        <end position="67"/>
    </location>
</feature>
<accession>A0A918ZXI1</accession>
<feature type="region of interest" description="Disordered" evidence="1">
    <location>
        <begin position="1"/>
        <end position="113"/>
    </location>
</feature>
<gene>
    <name evidence="2" type="ORF">GCM10014715_29020</name>
</gene>
<reference evidence="2" key="1">
    <citation type="journal article" date="2014" name="Int. J. Syst. Evol. Microbiol.">
        <title>Complete genome sequence of Corynebacterium casei LMG S-19264T (=DSM 44701T), isolated from a smear-ripened cheese.</title>
        <authorList>
            <consortium name="US DOE Joint Genome Institute (JGI-PGF)"/>
            <person name="Walter F."/>
            <person name="Albersmeier A."/>
            <person name="Kalinowski J."/>
            <person name="Ruckert C."/>
        </authorList>
    </citation>
    <scope>NUCLEOTIDE SEQUENCE</scope>
    <source>
        <strain evidence="2">JCM 3302</strain>
    </source>
</reference>
<name>A0A918ZXI1_9ACTN</name>
<proteinExistence type="predicted"/>
<evidence type="ECO:0000256" key="1">
    <source>
        <dbReference type="SAM" id="MobiDB-lite"/>
    </source>
</evidence>
<evidence type="ECO:0000313" key="3">
    <source>
        <dbReference type="Proteomes" id="UP000641386"/>
    </source>
</evidence>
<evidence type="ECO:0000313" key="2">
    <source>
        <dbReference type="EMBL" id="GHE72991.1"/>
    </source>
</evidence>
<organism evidence="2 3">
    <name type="scientific">Streptomyces spiralis</name>
    <dbReference type="NCBI Taxonomy" id="66376"/>
    <lineage>
        <taxon>Bacteria</taxon>
        <taxon>Bacillati</taxon>
        <taxon>Actinomycetota</taxon>
        <taxon>Actinomycetes</taxon>
        <taxon>Kitasatosporales</taxon>
        <taxon>Streptomycetaceae</taxon>
        <taxon>Streptomyces</taxon>
    </lineage>
</organism>
<evidence type="ECO:0008006" key="4">
    <source>
        <dbReference type="Google" id="ProtNLM"/>
    </source>
</evidence>
<keyword evidence="3" id="KW-1185">Reference proteome</keyword>
<sequence length="241" mass="25561">MPESVPVRCPACRREHVPGGHGQWPRPELACPCGTTLRVPPSDADTEETGDRAGKGSGMRSGDGIPGRGDRGRREGREGEAAEHGDNATREPGTAHRSGAGSRDTAGRRPRTGRRGVFRPVVIRTARDAVTDAVLYLRWLGYEDIRRADQRPPSGIGLAARGLVAQVDPAARPASQRDVECLWLTAMTESAGGVYFSLTGYSEQARTRADELRIALFVLAPDGVPRPVNGPADALGGAPGV</sequence>
<feature type="compositionally biased region" description="Basic and acidic residues" evidence="1">
    <location>
        <begin position="68"/>
        <end position="89"/>
    </location>
</feature>
<protein>
    <recommendedName>
        <fullName evidence="4">Restriction endonuclease type IV Mrr domain-containing protein</fullName>
    </recommendedName>
</protein>
<comment type="caution">
    <text evidence="2">The sequence shown here is derived from an EMBL/GenBank/DDBJ whole genome shotgun (WGS) entry which is preliminary data.</text>
</comment>
<reference evidence="2" key="2">
    <citation type="submission" date="2020-09" db="EMBL/GenBank/DDBJ databases">
        <authorList>
            <person name="Sun Q."/>
            <person name="Ohkuma M."/>
        </authorList>
    </citation>
    <scope>NUCLEOTIDE SEQUENCE</scope>
    <source>
        <strain evidence="2">JCM 3302</strain>
    </source>
</reference>
<dbReference type="AlphaFoldDB" id="A0A918ZXI1"/>
<dbReference type="RefSeq" id="WP_189900306.1">
    <property type="nucleotide sequence ID" value="NZ_BNBC01000011.1"/>
</dbReference>